<gene>
    <name evidence="2" type="ORF">MB27_04725</name>
</gene>
<feature type="compositionally biased region" description="Acidic residues" evidence="1">
    <location>
        <begin position="137"/>
        <end position="154"/>
    </location>
</feature>
<accession>A0A0A6XEI5</accession>
<dbReference type="eggNOG" id="ENOG50337X2">
    <property type="taxonomic scope" value="Bacteria"/>
</dbReference>
<comment type="caution">
    <text evidence="2">The sequence shown here is derived from an EMBL/GenBank/DDBJ whole genome shotgun (WGS) entry which is preliminary data.</text>
</comment>
<reference evidence="2 3" key="1">
    <citation type="submission" date="2014-10" db="EMBL/GenBank/DDBJ databases">
        <title>Draft genome sequence of Actinoplanes utahensis NRRL 12052.</title>
        <authorList>
            <person name="Velasco-Bucheli B."/>
            <person name="del Cerro C."/>
            <person name="Hormigo D."/>
            <person name="Garcia J.L."/>
            <person name="Acebal C."/>
            <person name="Arroyo M."/>
            <person name="de la Mata I."/>
        </authorList>
    </citation>
    <scope>NUCLEOTIDE SEQUENCE [LARGE SCALE GENOMIC DNA]</scope>
    <source>
        <strain evidence="2 3">NRRL 12052</strain>
    </source>
</reference>
<keyword evidence="3" id="KW-1185">Reference proteome</keyword>
<dbReference type="RefSeq" id="WP_043522730.1">
    <property type="nucleotide sequence ID" value="NZ_BAABKU010000008.1"/>
</dbReference>
<evidence type="ECO:0000256" key="1">
    <source>
        <dbReference type="SAM" id="MobiDB-lite"/>
    </source>
</evidence>
<name>A0A0A6XEI5_ACTUT</name>
<organism evidence="2 3">
    <name type="scientific">Actinoplanes utahensis</name>
    <dbReference type="NCBI Taxonomy" id="1869"/>
    <lineage>
        <taxon>Bacteria</taxon>
        <taxon>Bacillati</taxon>
        <taxon>Actinomycetota</taxon>
        <taxon>Actinomycetes</taxon>
        <taxon>Micromonosporales</taxon>
        <taxon>Micromonosporaceae</taxon>
        <taxon>Actinoplanes</taxon>
    </lineage>
</organism>
<dbReference type="OrthoDB" id="3403532at2"/>
<dbReference type="STRING" id="1869.MB27_04725"/>
<evidence type="ECO:0000313" key="2">
    <source>
        <dbReference type="EMBL" id="KHD78517.1"/>
    </source>
</evidence>
<proteinExistence type="predicted"/>
<dbReference type="AlphaFoldDB" id="A0A0A6XEI5"/>
<protein>
    <submittedName>
        <fullName evidence="2">Uncharacterized protein</fullName>
    </submittedName>
</protein>
<dbReference type="Proteomes" id="UP000054537">
    <property type="component" value="Unassembled WGS sequence"/>
</dbReference>
<feature type="region of interest" description="Disordered" evidence="1">
    <location>
        <begin position="123"/>
        <end position="156"/>
    </location>
</feature>
<dbReference type="EMBL" id="JRTT01000004">
    <property type="protein sequence ID" value="KHD78517.1"/>
    <property type="molecule type" value="Genomic_DNA"/>
</dbReference>
<sequence>MPMTTDAGWPLIPREVLPPPVPVVRRAVHRGSAGPRPGHQLTMFGAETTEPSPADLIGLLAGPGHLGRMGGTARVTVRVDAAWRVHVLVSELVARGLKATWAPVEEDQPHDQDHDLVRADELSPAKEANDTSVNPSTEDEPGPTEPDPEPEQPEEPPATIFEVRTAYSRRLNALAQAWPEASAQLFLSGPRLRLWVAAAGGPHRGGWALGLDPGKDPEPVDAALVRAGLAGRVSDDGRRYAIAGAKRLRRLAELVGDRPPAAPPESWPSVLVA</sequence>
<evidence type="ECO:0000313" key="3">
    <source>
        <dbReference type="Proteomes" id="UP000054537"/>
    </source>
</evidence>